<evidence type="ECO:0000256" key="2">
    <source>
        <dbReference type="ARBA" id="ARBA00021714"/>
    </source>
</evidence>
<evidence type="ECO:0000256" key="13">
    <source>
        <dbReference type="SAM" id="SignalP"/>
    </source>
</evidence>
<evidence type="ECO:0000256" key="6">
    <source>
        <dbReference type="ARBA" id="ARBA00022795"/>
    </source>
</evidence>
<keyword evidence="3 12" id="KW-0813">Transport</keyword>
<protein>
    <recommendedName>
        <fullName evidence="2 12">Flagellar biosynthetic protein FliP</fullName>
    </recommendedName>
</protein>
<keyword evidence="14" id="KW-0966">Cell projection</keyword>
<feature type="chain" id="PRO_5045495536" description="Flagellar biosynthetic protein FliP" evidence="13">
    <location>
        <begin position="26"/>
        <end position="253"/>
    </location>
</feature>
<evidence type="ECO:0000256" key="8">
    <source>
        <dbReference type="ARBA" id="ARBA00022989"/>
    </source>
</evidence>
<dbReference type="PANTHER" id="PTHR30587">
    <property type="entry name" value="FLAGELLAR BIOSYNTHETIC PROTEIN FLIP"/>
    <property type="match status" value="1"/>
</dbReference>
<evidence type="ECO:0000313" key="15">
    <source>
        <dbReference type="Proteomes" id="UP001595791"/>
    </source>
</evidence>
<keyword evidence="15" id="KW-1185">Reference proteome</keyword>
<evidence type="ECO:0000256" key="5">
    <source>
        <dbReference type="ARBA" id="ARBA00022692"/>
    </source>
</evidence>
<feature type="transmembrane region" description="Helical" evidence="12">
    <location>
        <begin position="228"/>
        <end position="249"/>
    </location>
</feature>
<dbReference type="InterPro" id="IPR005838">
    <property type="entry name" value="T3SS_IM_P"/>
</dbReference>
<evidence type="ECO:0000256" key="11">
    <source>
        <dbReference type="ARBA" id="ARBA00023225"/>
    </source>
</evidence>
<feature type="signal peptide" evidence="13">
    <location>
        <begin position="1"/>
        <end position="25"/>
    </location>
</feature>
<sequence length="253" mass="27788">MDKARLWRRAPLVLLCLLPLGAAWAASSGVSLGGIEIRTGSANPDQVSSGLKILLGLTVLSLVPAILVSITSFVRIVVVLSMLRHAMGMQETPPNTVLLSLALFLTLFSMNPVLEEANRTAFQPYLKNQLTTEQALERGFKPFREFMVRQTREADLALMVELSRSPTPKSIDDISNVQLIPAFMLSELKTAFQIGFVIFLPFLLVDLVVSAILMALGMMMVPPVTIALPVKILMFVLIDGWNLVVRALMGTFH</sequence>
<accession>A0ABV8MUA5</accession>
<dbReference type="InterPro" id="IPR005837">
    <property type="entry name" value="FliP"/>
</dbReference>
<dbReference type="NCBIfam" id="NF009438">
    <property type="entry name" value="PRK12797.1"/>
    <property type="match status" value="1"/>
</dbReference>
<dbReference type="Pfam" id="PF00813">
    <property type="entry name" value="FliP"/>
    <property type="match status" value="1"/>
</dbReference>
<evidence type="ECO:0000256" key="12">
    <source>
        <dbReference type="RuleBase" id="RU362069"/>
    </source>
</evidence>
<dbReference type="RefSeq" id="WP_378168475.1">
    <property type="nucleotide sequence ID" value="NZ_JBHSBU010000002.1"/>
</dbReference>
<evidence type="ECO:0000256" key="4">
    <source>
        <dbReference type="ARBA" id="ARBA00022475"/>
    </source>
</evidence>
<keyword evidence="7 12" id="KW-0653">Protein transport</keyword>
<comment type="caution">
    <text evidence="12">Lacks conserved residue(s) required for the propagation of feature annotation.</text>
</comment>
<dbReference type="PROSITE" id="PS01060">
    <property type="entry name" value="FLIP_1"/>
    <property type="match status" value="1"/>
</dbReference>
<dbReference type="PRINTS" id="PR00951">
    <property type="entry name" value="FLGBIOSNFLIP"/>
</dbReference>
<comment type="function">
    <text evidence="12">Plays a role in the flagellum-specific transport system.</text>
</comment>
<comment type="similarity">
    <text evidence="1 12">Belongs to the FliP/MopC/SpaP family.</text>
</comment>
<reference evidence="15" key="1">
    <citation type="journal article" date="2019" name="Int. J. Syst. Evol. Microbiol.">
        <title>The Global Catalogue of Microorganisms (GCM) 10K type strain sequencing project: providing services to taxonomists for standard genome sequencing and annotation.</title>
        <authorList>
            <consortium name="The Broad Institute Genomics Platform"/>
            <consortium name="The Broad Institute Genome Sequencing Center for Infectious Disease"/>
            <person name="Wu L."/>
            <person name="Ma J."/>
        </authorList>
    </citation>
    <scope>NUCLEOTIDE SEQUENCE [LARGE SCALE GENOMIC DNA]</scope>
    <source>
        <strain evidence="15">LMG 29894</strain>
    </source>
</reference>
<keyword evidence="9 12" id="KW-0472">Membrane</keyword>
<dbReference type="PANTHER" id="PTHR30587:SF0">
    <property type="entry name" value="FLAGELLAR BIOSYNTHETIC PROTEIN FLIP"/>
    <property type="match status" value="1"/>
</dbReference>
<keyword evidence="4 12" id="KW-1003">Cell membrane</keyword>
<evidence type="ECO:0000256" key="9">
    <source>
        <dbReference type="ARBA" id="ARBA00023136"/>
    </source>
</evidence>
<comment type="subcellular location">
    <subcellularLocation>
        <location evidence="12">Cell membrane</location>
        <topology evidence="12">Multi-pass membrane protein</topology>
    </subcellularLocation>
    <subcellularLocation>
        <location evidence="12">Bacterial flagellum basal body</location>
    </subcellularLocation>
</comment>
<evidence type="ECO:0000256" key="10">
    <source>
        <dbReference type="ARBA" id="ARBA00023143"/>
    </source>
</evidence>
<feature type="transmembrane region" description="Helical" evidence="12">
    <location>
        <begin position="53"/>
        <end position="83"/>
    </location>
</feature>
<dbReference type="PRINTS" id="PR01302">
    <property type="entry name" value="TYPE3IMPPROT"/>
</dbReference>
<comment type="caution">
    <text evidence="14">The sequence shown here is derived from an EMBL/GenBank/DDBJ whole genome shotgun (WGS) entry which is preliminary data.</text>
</comment>
<keyword evidence="10" id="KW-0975">Bacterial flagellum</keyword>
<gene>
    <name evidence="12 14" type="primary">fliP</name>
    <name evidence="14" type="ORF">ACFOW7_21235</name>
</gene>
<name>A0ABV8MUA5_9NEIS</name>
<evidence type="ECO:0000256" key="1">
    <source>
        <dbReference type="ARBA" id="ARBA00006257"/>
    </source>
</evidence>
<evidence type="ECO:0000256" key="7">
    <source>
        <dbReference type="ARBA" id="ARBA00022927"/>
    </source>
</evidence>
<keyword evidence="14" id="KW-0282">Flagellum</keyword>
<proteinExistence type="inferred from homology"/>
<feature type="transmembrane region" description="Helical" evidence="12">
    <location>
        <begin position="191"/>
        <end position="216"/>
    </location>
</feature>
<evidence type="ECO:0000313" key="14">
    <source>
        <dbReference type="EMBL" id="MFC4161867.1"/>
    </source>
</evidence>
<dbReference type="EMBL" id="JBHSBU010000002">
    <property type="protein sequence ID" value="MFC4161867.1"/>
    <property type="molecule type" value="Genomic_DNA"/>
</dbReference>
<dbReference type="PROSITE" id="PS01061">
    <property type="entry name" value="FLIP_2"/>
    <property type="match status" value="1"/>
</dbReference>
<organism evidence="14 15">
    <name type="scientific">Chitinimonas lacunae</name>
    <dbReference type="NCBI Taxonomy" id="1963018"/>
    <lineage>
        <taxon>Bacteria</taxon>
        <taxon>Pseudomonadati</taxon>
        <taxon>Pseudomonadota</taxon>
        <taxon>Betaproteobacteria</taxon>
        <taxon>Neisseriales</taxon>
        <taxon>Chitinibacteraceae</taxon>
        <taxon>Chitinimonas</taxon>
    </lineage>
</organism>
<keyword evidence="5 12" id="KW-0812">Transmembrane</keyword>
<keyword evidence="11 12" id="KW-1006">Bacterial flagellum protein export</keyword>
<keyword evidence="8 12" id="KW-1133">Transmembrane helix</keyword>
<keyword evidence="13" id="KW-0732">Signal</keyword>
<evidence type="ECO:0000256" key="3">
    <source>
        <dbReference type="ARBA" id="ARBA00022448"/>
    </source>
</evidence>
<keyword evidence="14" id="KW-0969">Cilium</keyword>
<keyword evidence="6 12" id="KW-1005">Bacterial flagellum biogenesis</keyword>
<dbReference type="NCBIfam" id="TIGR01103">
    <property type="entry name" value="fliP"/>
    <property type="match status" value="1"/>
</dbReference>
<dbReference type="Proteomes" id="UP001595791">
    <property type="component" value="Unassembled WGS sequence"/>
</dbReference>